<dbReference type="InterPro" id="IPR028081">
    <property type="entry name" value="Leu-bd"/>
</dbReference>
<dbReference type="AlphaFoldDB" id="D8JXQ1"/>
<evidence type="ECO:0000313" key="7">
    <source>
        <dbReference type="Proteomes" id="UP000002033"/>
    </source>
</evidence>
<evidence type="ECO:0000256" key="3">
    <source>
        <dbReference type="ARBA" id="ARBA00022970"/>
    </source>
</evidence>
<keyword evidence="4" id="KW-1133">Transmembrane helix</keyword>
<dbReference type="OrthoDB" id="9791590at2"/>
<dbReference type="PANTHER" id="PTHR30483:SF6">
    <property type="entry name" value="PERIPLASMIC BINDING PROTEIN OF ABC TRANSPORTER FOR NATURAL AMINO ACIDS"/>
    <property type="match status" value="1"/>
</dbReference>
<reference evidence="7" key="1">
    <citation type="journal article" date="2011" name="J. Bacteriol.">
        <title>Genome sequences of eight morphologically diverse alphaproteobacteria.</title>
        <authorList>
            <consortium name="US DOE Joint Genome Institute"/>
            <person name="Brown P.J."/>
            <person name="Kysela D.T."/>
            <person name="Buechlein A."/>
            <person name="Hemmerich C."/>
            <person name="Brun Y.V."/>
        </authorList>
    </citation>
    <scope>NUCLEOTIDE SEQUENCE [LARGE SCALE GENOMIC DNA]</scope>
    <source>
        <strain evidence="7">ATCC 51888 / DSM 1869 / NCIB 11706 / TK 0415</strain>
    </source>
</reference>
<feature type="transmembrane region" description="Helical" evidence="4">
    <location>
        <begin position="648"/>
        <end position="669"/>
    </location>
</feature>
<dbReference type="GO" id="GO:0006865">
    <property type="term" value="P:amino acid transport"/>
    <property type="evidence" value="ECO:0007669"/>
    <property type="project" value="UniProtKB-KW"/>
</dbReference>
<dbReference type="InterPro" id="IPR028082">
    <property type="entry name" value="Peripla_BP_I"/>
</dbReference>
<sequence length="767" mass="85055">MDRELFKDRMRGTASILLRRATAILIAIFTVIVSASMPVSVDAVDDVEAAQRPPLSVPIFISSRDDLCYDNGQVAAIRRLAVQEQRRINRNGGVAGRRLQLTFLDDQRDEKKAAANMGLALSDPQTLAMIGMSNSTRAKAAFDASGKDIKKTGIPFVSDISVAALIADYPNVFTTRPSEDEERMPVIAEFVKQMKIERPAFVGLDGQLASSNFGDALTKLFGTGVMAADHRLHMVGDDLLDPGELASTIADLKSKNIDMVFLSVGGSRTADVLKKFKAEGLTPPAFVTGRLTSLGLEGDAAYPNDIFQLAWDGFPDVYNDRLRKLVSDSPDPSAWIFQGAKNNAAPGWKSGKCKARDEDVPLSVVDEDNMRALSAGTQYADMVGLIAEAARGKDATTSLPDLRSLIVQRLQSAYGLGRGTFQGRFDNWSFQQASRAAARTPMILMLPRGLGHAQLAPLQFVHLRNNSMQRIDTLYADIDLIRAEHINDNEKTFLADFYLSMNDRGGASIEQIEFSNAYLEPGSNDRQITVRPIHDGGKSEAFPDHMKIYRVSGKFLFEPQLLDYPFDTQRFSIDIQPKNSNAPFIVQPPPDNLRDRLVNVDGWLPKDQYVGYDEDFVRTVDAQTLQPSVVPFYKANFVWLMKRQTTDYFLRVVVPLGFILMIAYLSIFISTHHFEAIVTIQVTALLSAVALYLALPKLDANVETLSDRMFLFSYLMLSIIIAITIARVNKWIEPVGWLRKSLSFLHIAGVPLATAALAFYVYELSLR</sequence>
<proteinExistence type="inferred from homology"/>
<organism evidence="6 7">
    <name type="scientific">Hyphomicrobium denitrificans (strain ATCC 51888 / DSM 1869 / NCIMB 11706 / TK 0415)</name>
    <dbReference type="NCBI Taxonomy" id="582899"/>
    <lineage>
        <taxon>Bacteria</taxon>
        <taxon>Pseudomonadati</taxon>
        <taxon>Pseudomonadota</taxon>
        <taxon>Alphaproteobacteria</taxon>
        <taxon>Hyphomicrobiales</taxon>
        <taxon>Hyphomicrobiaceae</taxon>
        <taxon>Hyphomicrobium</taxon>
    </lineage>
</organism>
<feature type="transmembrane region" description="Helical" evidence="4">
    <location>
        <begin position="676"/>
        <end position="695"/>
    </location>
</feature>
<dbReference type="SUPFAM" id="SSF53822">
    <property type="entry name" value="Periplasmic binding protein-like I"/>
    <property type="match status" value="1"/>
</dbReference>
<evidence type="ECO:0000259" key="5">
    <source>
        <dbReference type="Pfam" id="PF13458"/>
    </source>
</evidence>
<dbReference type="InterPro" id="IPR051010">
    <property type="entry name" value="BCAA_transport"/>
</dbReference>
<protein>
    <submittedName>
        <fullName evidence="6">Extracellular ligand-binding receptor</fullName>
    </submittedName>
</protein>
<keyword evidence="3" id="KW-0813">Transport</keyword>
<evidence type="ECO:0000313" key="6">
    <source>
        <dbReference type="EMBL" id="ADJ25232.1"/>
    </source>
</evidence>
<evidence type="ECO:0000256" key="4">
    <source>
        <dbReference type="SAM" id="Phobius"/>
    </source>
</evidence>
<dbReference type="EMBL" id="CP002083">
    <property type="protein sequence ID" value="ADJ25232.1"/>
    <property type="molecule type" value="Genomic_DNA"/>
</dbReference>
<dbReference type="RefSeq" id="WP_013217391.1">
    <property type="nucleotide sequence ID" value="NC_014313.1"/>
</dbReference>
<feature type="transmembrane region" description="Helical" evidence="4">
    <location>
        <begin position="710"/>
        <end position="729"/>
    </location>
</feature>
<keyword evidence="4" id="KW-0812">Transmembrane</keyword>
<keyword evidence="3" id="KW-0029">Amino-acid transport</keyword>
<dbReference type="Pfam" id="PF13458">
    <property type="entry name" value="Peripla_BP_6"/>
    <property type="match status" value="1"/>
</dbReference>
<dbReference type="KEGG" id="hdn:Hden_3441"/>
<dbReference type="CDD" id="cd06268">
    <property type="entry name" value="PBP1_ABC_transporter_LIVBP-like"/>
    <property type="match status" value="1"/>
</dbReference>
<keyword evidence="7" id="KW-1185">Reference proteome</keyword>
<accession>D8JXQ1</accession>
<evidence type="ECO:0000256" key="1">
    <source>
        <dbReference type="ARBA" id="ARBA00010062"/>
    </source>
</evidence>
<dbReference type="HOGENOM" id="CLU_364001_0_0_5"/>
<keyword evidence="4" id="KW-0472">Membrane</keyword>
<name>D8JXQ1_HYPDA</name>
<dbReference type="Proteomes" id="UP000002033">
    <property type="component" value="Chromosome"/>
</dbReference>
<dbReference type="eggNOG" id="COG0683">
    <property type="taxonomic scope" value="Bacteria"/>
</dbReference>
<comment type="similarity">
    <text evidence="1">Belongs to the leucine-binding protein family.</text>
</comment>
<dbReference type="Gene3D" id="3.40.50.2300">
    <property type="match status" value="2"/>
</dbReference>
<dbReference type="PANTHER" id="PTHR30483">
    <property type="entry name" value="LEUCINE-SPECIFIC-BINDING PROTEIN"/>
    <property type="match status" value="1"/>
</dbReference>
<keyword evidence="6" id="KW-0675">Receptor</keyword>
<keyword evidence="2" id="KW-0732">Signal</keyword>
<evidence type="ECO:0000256" key="2">
    <source>
        <dbReference type="ARBA" id="ARBA00022729"/>
    </source>
</evidence>
<feature type="transmembrane region" description="Helical" evidence="4">
    <location>
        <begin position="741"/>
        <end position="762"/>
    </location>
</feature>
<gene>
    <name evidence="6" type="ordered locus">Hden_3441</name>
</gene>
<feature type="domain" description="Leucine-binding protein" evidence="5">
    <location>
        <begin position="87"/>
        <end position="298"/>
    </location>
</feature>
<dbReference type="STRING" id="582899.Hden_3441"/>